<dbReference type="AlphaFoldDB" id="W6U2R4"/>
<keyword evidence="2" id="KW-1185">Reference proteome</keyword>
<dbReference type="EMBL" id="APAU02000206">
    <property type="protein sequence ID" value="EUB54846.1"/>
    <property type="molecule type" value="Genomic_DNA"/>
</dbReference>
<dbReference type="Proteomes" id="UP000019149">
    <property type="component" value="Unassembled WGS sequence"/>
</dbReference>
<comment type="caution">
    <text evidence="1">The sequence shown here is derived from an EMBL/GenBank/DDBJ whole genome shotgun (WGS) entry which is preliminary data.</text>
</comment>
<sequence>MQRNFYIKSVHQFQSLSLKTSKEGPDPKADALMCSQLPLIPRKWVIGLGSAYALSTPQSQDVDEKYLDDKPKSGMSGQLVNLHSCSHIYTVSVY</sequence>
<evidence type="ECO:0000313" key="1">
    <source>
        <dbReference type="EMBL" id="EUB54846.1"/>
    </source>
</evidence>
<gene>
    <name evidence="1" type="ORF">EGR_10289</name>
</gene>
<dbReference type="RefSeq" id="XP_024346042.1">
    <property type="nucleotide sequence ID" value="XM_024499538.1"/>
</dbReference>
<proteinExistence type="predicted"/>
<reference evidence="1 2" key="1">
    <citation type="journal article" date="2013" name="Nat. Genet.">
        <title>The genome of the hydatid tapeworm Echinococcus granulosus.</title>
        <authorList>
            <person name="Zheng H."/>
            <person name="Zhang W."/>
            <person name="Zhang L."/>
            <person name="Zhang Z."/>
            <person name="Li J."/>
            <person name="Lu G."/>
            <person name="Zhu Y."/>
            <person name="Wang Y."/>
            <person name="Huang Y."/>
            <person name="Liu J."/>
            <person name="Kang H."/>
            <person name="Chen J."/>
            <person name="Wang L."/>
            <person name="Chen A."/>
            <person name="Yu S."/>
            <person name="Gao Z."/>
            <person name="Jin L."/>
            <person name="Gu W."/>
            <person name="Wang Z."/>
            <person name="Zhao L."/>
            <person name="Shi B."/>
            <person name="Wen H."/>
            <person name="Lin R."/>
            <person name="Jones M.K."/>
            <person name="Brejova B."/>
            <person name="Vinar T."/>
            <person name="Zhao G."/>
            <person name="McManus D.P."/>
            <person name="Chen Z."/>
            <person name="Zhou Y."/>
            <person name="Wang S."/>
        </authorList>
    </citation>
    <scope>NUCLEOTIDE SEQUENCE [LARGE SCALE GENOMIC DNA]</scope>
</reference>
<dbReference type="CTD" id="36346004"/>
<name>W6U2R4_ECHGR</name>
<evidence type="ECO:0000313" key="2">
    <source>
        <dbReference type="Proteomes" id="UP000019149"/>
    </source>
</evidence>
<accession>W6U2R4</accession>
<dbReference type="GeneID" id="36346004"/>
<dbReference type="KEGG" id="egl:EGR_10289"/>
<protein>
    <submittedName>
        <fullName evidence="1">Uncharacterized protein</fullName>
    </submittedName>
</protein>
<organism evidence="1 2">
    <name type="scientific">Echinococcus granulosus</name>
    <name type="common">Hydatid tapeworm</name>
    <dbReference type="NCBI Taxonomy" id="6210"/>
    <lineage>
        <taxon>Eukaryota</taxon>
        <taxon>Metazoa</taxon>
        <taxon>Spiralia</taxon>
        <taxon>Lophotrochozoa</taxon>
        <taxon>Platyhelminthes</taxon>
        <taxon>Cestoda</taxon>
        <taxon>Eucestoda</taxon>
        <taxon>Cyclophyllidea</taxon>
        <taxon>Taeniidae</taxon>
        <taxon>Echinococcus</taxon>
        <taxon>Echinococcus granulosus group</taxon>
    </lineage>
</organism>